<proteinExistence type="inferred from homology"/>
<keyword evidence="3" id="KW-0378">Hydrolase</keyword>
<sequence length="247" mass="27223">MFYIVIVGTAGSGKSTLTSALLNYLLDNEVSAIAVNLDPAVEVLPYTPDVDVRDYVSIYELLKEGYGPNAALVESYDRLITRVEELVDEINSVSADCVIIDTPGQMEIFAFRDTGPTIIKSIISDSKSILLFLIDGVQAVDPVNFVSYLFLAGSVHFRLVQPQVNVITKIDLLKKQDIDRISSYLEDPSIVIDELYTSGRDLLWSEDELNVLIDKLMIMDTVLVSSTKMIGFENLYATIQRVVGGGG</sequence>
<dbReference type="PANTHER" id="PTHR21231:SF8">
    <property type="entry name" value="GPN-LOOP GTPASE 1"/>
    <property type="match status" value="1"/>
</dbReference>
<dbReference type="PANTHER" id="PTHR21231">
    <property type="entry name" value="XPA-BINDING PROTEIN 1-RELATED"/>
    <property type="match status" value="1"/>
</dbReference>
<keyword evidence="4" id="KW-0342">GTP-binding</keyword>
<dbReference type="GO" id="GO:0003924">
    <property type="term" value="F:GTPase activity"/>
    <property type="evidence" value="ECO:0007669"/>
    <property type="project" value="TreeGrafter"/>
</dbReference>
<dbReference type="InterPro" id="IPR027417">
    <property type="entry name" value="P-loop_NTPase"/>
</dbReference>
<comment type="caution">
    <text evidence="5">The sequence shown here is derived from an EMBL/GenBank/DDBJ whole genome shotgun (WGS) entry which is preliminary data.</text>
</comment>
<dbReference type="GO" id="GO:0005525">
    <property type="term" value="F:GTP binding"/>
    <property type="evidence" value="ECO:0007669"/>
    <property type="project" value="UniProtKB-KW"/>
</dbReference>
<keyword evidence="2" id="KW-0547">Nucleotide-binding</keyword>
<evidence type="ECO:0000256" key="1">
    <source>
        <dbReference type="ARBA" id="ARBA00005290"/>
    </source>
</evidence>
<organism evidence="5">
    <name type="scientific">Staphylothermus marinus</name>
    <dbReference type="NCBI Taxonomy" id="2280"/>
    <lineage>
        <taxon>Archaea</taxon>
        <taxon>Thermoproteota</taxon>
        <taxon>Thermoprotei</taxon>
        <taxon>Desulfurococcales</taxon>
        <taxon>Desulfurococcaceae</taxon>
        <taxon>Staphylothermus</taxon>
    </lineage>
</organism>
<dbReference type="NCBIfam" id="NF010340">
    <property type="entry name" value="PRK13768.1-2"/>
    <property type="match status" value="1"/>
</dbReference>
<dbReference type="SUPFAM" id="SSF52540">
    <property type="entry name" value="P-loop containing nucleoside triphosphate hydrolases"/>
    <property type="match status" value="1"/>
</dbReference>
<protein>
    <submittedName>
        <fullName evidence="5">GTPase</fullName>
    </submittedName>
</protein>
<dbReference type="InterPro" id="IPR004130">
    <property type="entry name" value="Gpn"/>
</dbReference>
<dbReference type="EMBL" id="DTBP01000017">
    <property type="protein sequence ID" value="HGQ73965.1"/>
    <property type="molecule type" value="Genomic_DNA"/>
</dbReference>
<dbReference type="Gene3D" id="3.40.50.300">
    <property type="entry name" value="P-loop containing nucleotide triphosphate hydrolases"/>
    <property type="match status" value="1"/>
</dbReference>
<comment type="similarity">
    <text evidence="1">Belongs to the GPN-loop GTPase family.</text>
</comment>
<evidence type="ECO:0000256" key="4">
    <source>
        <dbReference type="ARBA" id="ARBA00023134"/>
    </source>
</evidence>
<evidence type="ECO:0000313" key="5">
    <source>
        <dbReference type="EMBL" id="HGQ73965.1"/>
    </source>
</evidence>
<evidence type="ECO:0000256" key="2">
    <source>
        <dbReference type="ARBA" id="ARBA00022741"/>
    </source>
</evidence>
<gene>
    <name evidence="5" type="ORF">ENU20_02680</name>
</gene>
<dbReference type="Pfam" id="PF03029">
    <property type="entry name" value="ATP_bind_1"/>
    <property type="match status" value="1"/>
</dbReference>
<dbReference type="AlphaFoldDB" id="A0A7C4NLP0"/>
<reference evidence="5" key="1">
    <citation type="journal article" date="2020" name="mSystems">
        <title>Genome- and Community-Level Interaction Insights into Carbon Utilization and Element Cycling Functions of Hydrothermarchaeota in Hydrothermal Sediment.</title>
        <authorList>
            <person name="Zhou Z."/>
            <person name="Liu Y."/>
            <person name="Xu W."/>
            <person name="Pan J."/>
            <person name="Luo Z.H."/>
            <person name="Li M."/>
        </authorList>
    </citation>
    <scope>NUCLEOTIDE SEQUENCE [LARGE SCALE GENOMIC DNA]</scope>
    <source>
        <strain evidence="5">SpSt-648</strain>
    </source>
</reference>
<evidence type="ECO:0000256" key="3">
    <source>
        <dbReference type="ARBA" id="ARBA00022801"/>
    </source>
</evidence>
<accession>A0A7C4NLP0</accession>
<name>A0A7C4NLP0_STAMA</name>